<reference evidence="2" key="1">
    <citation type="submission" date="2016-03" db="EMBL/GenBank/DDBJ databases">
        <title>The evolution of Pseudomonas syringae pv. actinidiae in New Zealand.</title>
        <authorList>
            <person name="Taiaroa G."/>
            <person name="Poulter R.T.M."/>
            <person name="Lamont I."/>
            <person name="Stockwell P."/>
            <person name="Butler M.I."/>
        </authorList>
    </citation>
    <scope>NUCLEOTIDE SEQUENCE</scope>
    <source>
        <strain evidence="2">RT685</strain>
        <plasmid evidence="2">pMG1_RT685</plasmid>
    </source>
</reference>
<dbReference type="EMBL" id="KX009059">
    <property type="protein sequence ID" value="ARO44831.1"/>
    <property type="molecule type" value="Genomic_DNA"/>
</dbReference>
<dbReference type="EMBL" id="KU950310">
    <property type="protein sequence ID" value="AMW88306.1"/>
    <property type="molecule type" value="Genomic_DNA"/>
</dbReference>
<geneLocation type="plasmid" evidence="1">
    <name>pMG2_SR198</name>
</geneLocation>
<geneLocation type="plasmid" evidence="2">
    <name>pMG1_RT685</name>
</geneLocation>
<reference evidence="1" key="2">
    <citation type="submission" date="2016-03" db="EMBL/GenBank/DDBJ databases">
        <title>The evolution of Pseudomonas syringe pv. actinidiae in New Zealand.</title>
        <authorList>
            <person name="Butler M.I."/>
            <person name="Taiaroa G."/>
            <person name="Stockwell P."/>
            <person name="Lamont I."/>
            <person name="Poulter R."/>
        </authorList>
    </citation>
    <scope>NUCLEOTIDE SEQUENCE</scope>
    <source>
        <strain evidence="1">SR198</strain>
        <plasmid evidence="1">pMG2_SR198</plasmid>
    </source>
</reference>
<name>A0A286JZT2_PSESF</name>
<keyword evidence="1" id="KW-0614">Plasmid</keyword>
<dbReference type="AlphaFoldDB" id="A0A286JZT2"/>
<evidence type="ECO:0000313" key="2">
    <source>
        <dbReference type="EMBL" id="ARO44831.1"/>
    </source>
</evidence>
<proteinExistence type="predicted"/>
<organism evidence="1">
    <name type="scientific">Pseudomonas syringae pv. actinidiae</name>
    <dbReference type="NCBI Taxonomy" id="103796"/>
    <lineage>
        <taxon>Bacteria</taxon>
        <taxon>Pseudomonadati</taxon>
        <taxon>Pseudomonadota</taxon>
        <taxon>Gammaproteobacteria</taxon>
        <taxon>Pseudomonadales</taxon>
        <taxon>Pseudomonadaceae</taxon>
        <taxon>Pseudomonas</taxon>
        <taxon>Pseudomonas syringae</taxon>
    </lineage>
</organism>
<evidence type="ECO:0000313" key="1">
    <source>
        <dbReference type="EMBL" id="AMW88306.1"/>
    </source>
</evidence>
<protein>
    <submittedName>
        <fullName evidence="1">Uncharacterized protein</fullName>
    </submittedName>
</protein>
<sequence>MMHCAIILTLSSPKQAEAQVSQAAAQDRQAAMQLSKD</sequence>
<accession>A0A286JZT2</accession>